<comment type="caution">
    <text evidence="3">The sequence shown here is derived from an EMBL/GenBank/DDBJ whole genome shotgun (WGS) entry which is preliminary data.</text>
</comment>
<keyword evidence="1 3" id="KW-0378">Hydrolase</keyword>
<dbReference type="RefSeq" id="WP_212977302.1">
    <property type="nucleotide sequence ID" value="NZ_AP025343.1"/>
</dbReference>
<dbReference type="InterPro" id="IPR050266">
    <property type="entry name" value="AB_hydrolase_sf"/>
</dbReference>
<dbReference type="InterPro" id="IPR029058">
    <property type="entry name" value="AB_hydrolase_fold"/>
</dbReference>
<dbReference type="PANTHER" id="PTHR43798:SF31">
    <property type="entry name" value="AB HYDROLASE SUPERFAMILY PROTEIN YCLE"/>
    <property type="match status" value="1"/>
</dbReference>
<keyword evidence="4" id="KW-1185">Reference proteome</keyword>
<evidence type="ECO:0000313" key="3">
    <source>
        <dbReference type="EMBL" id="GIO46257.1"/>
    </source>
</evidence>
<dbReference type="GO" id="GO:0016787">
    <property type="term" value="F:hydrolase activity"/>
    <property type="evidence" value="ECO:0007669"/>
    <property type="project" value="UniProtKB-KW"/>
</dbReference>
<sequence>MDLYYEVQGNGKPVVLLHSGGADIRDWTFTAPLLAQNYKVIAFDGRGAGKSPSPVEPANYVADLLALLDHLEIDKAVLVGHSMGGRISIDFALEHPERVSELVLIGPSLSGFALSHEFEEWMRMINAAFPDIEKVIELSFDAPSYRIVKSSPHWELMLQMFRHHLKKTTEWATFESVWPNPPAIERLEDMSVKTMLIIGSEELPDNIRAAECLRKIPDLRYVTMAGADHMLTLTHPDELYRHIIDFLEESSHAANARGK</sequence>
<feature type="domain" description="AB hydrolase-1" evidence="2">
    <location>
        <begin position="13"/>
        <end position="131"/>
    </location>
</feature>
<dbReference type="GO" id="GO:0016020">
    <property type="term" value="C:membrane"/>
    <property type="evidence" value="ECO:0007669"/>
    <property type="project" value="TreeGrafter"/>
</dbReference>
<gene>
    <name evidence="3" type="ORF">J34TS1_10220</name>
</gene>
<dbReference type="SUPFAM" id="SSF53474">
    <property type="entry name" value="alpha/beta-Hydrolases"/>
    <property type="match status" value="1"/>
</dbReference>
<accession>A0A920CRF5</accession>
<dbReference type="Proteomes" id="UP000682811">
    <property type="component" value="Unassembled WGS sequence"/>
</dbReference>
<evidence type="ECO:0000313" key="4">
    <source>
        <dbReference type="Proteomes" id="UP000682811"/>
    </source>
</evidence>
<evidence type="ECO:0000259" key="2">
    <source>
        <dbReference type="Pfam" id="PF00561"/>
    </source>
</evidence>
<dbReference type="AlphaFoldDB" id="A0A920CRF5"/>
<dbReference type="Gene3D" id="3.40.50.1820">
    <property type="entry name" value="alpha/beta hydrolase"/>
    <property type="match status" value="1"/>
</dbReference>
<dbReference type="Pfam" id="PF00561">
    <property type="entry name" value="Abhydrolase_1"/>
    <property type="match status" value="1"/>
</dbReference>
<dbReference type="PANTHER" id="PTHR43798">
    <property type="entry name" value="MONOACYLGLYCEROL LIPASE"/>
    <property type="match status" value="1"/>
</dbReference>
<reference evidence="3 4" key="1">
    <citation type="submission" date="2021-03" db="EMBL/GenBank/DDBJ databases">
        <title>Antimicrobial resistance genes in bacteria isolated from Japanese honey, and their potential for conferring macrolide and lincosamide resistance in the American foulbrood pathogen Paenibacillus larvae.</title>
        <authorList>
            <person name="Okamoto M."/>
            <person name="Kumagai M."/>
            <person name="Kanamori H."/>
            <person name="Takamatsu D."/>
        </authorList>
    </citation>
    <scope>NUCLEOTIDE SEQUENCE [LARGE SCALE GENOMIC DNA]</scope>
    <source>
        <strain evidence="3 4">J34TS1</strain>
    </source>
</reference>
<dbReference type="InterPro" id="IPR000073">
    <property type="entry name" value="AB_hydrolase_1"/>
</dbReference>
<dbReference type="EMBL" id="BORT01000003">
    <property type="protein sequence ID" value="GIO46257.1"/>
    <property type="molecule type" value="Genomic_DNA"/>
</dbReference>
<organism evidence="3 4">
    <name type="scientific">Paenibacillus azoreducens</name>
    <dbReference type="NCBI Taxonomy" id="116718"/>
    <lineage>
        <taxon>Bacteria</taxon>
        <taxon>Bacillati</taxon>
        <taxon>Bacillota</taxon>
        <taxon>Bacilli</taxon>
        <taxon>Bacillales</taxon>
        <taxon>Paenibacillaceae</taxon>
        <taxon>Paenibacillus</taxon>
    </lineage>
</organism>
<protein>
    <submittedName>
        <fullName evidence="3">Hydrolase</fullName>
    </submittedName>
</protein>
<dbReference type="PRINTS" id="PR00111">
    <property type="entry name" value="ABHYDROLASE"/>
</dbReference>
<name>A0A920CRF5_9BACL</name>
<proteinExistence type="predicted"/>
<evidence type="ECO:0000256" key="1">
    <source>
        <dbReference type="ARBA" id="ARBA00022801"/>
    </source>
</evidence>